<dbReference type="RefSeq" id="WP_268008560.1">
    <property type="nucleotide sequence ID" value="NZ_BSUT01000001.1"/>
</dbReference>
<sequence>MRQEKITVSLERDGKRMTSQSAVSAKKKIVIVINNQFTDAPNTTQIASGAGHNSAAGSNATIDSSNTLQQQSVGGQGRAKNIGMKGIQSEPHNKQRFRQHDEEITIVINNQINKTGKKISSATQVASGAGTDSASGTNAAIQSSNTKQQHAVGGAKSGRALNKGMNSRQNETRLLLRKSLNTNR</sequence>
<evidence type="ECO:0000313" key="3">
    <source>
        <dbReference type="Proteomes" id="UP001164761"/>
    </source>
</evidence>
<feature type="region of interest" description="Disordered" evidence="1">
    <location>
        <begin position="127"/>
        <end position="168"/>
    </location>
</feature>
<dbReference type="Proteomes" id="UP001164761">
    <property type="component" value="Chromosome"/>
</dbReference>
<feature type="compositionally biased region" description="Basic and acidic residues" evidence="1">
    <location>
        <begin position="1"/>
        <end position="16"/>
    </location>
</feature>
<protein>
    <submittedName>
        <fullName evidence="2">Uncharacterized protein</fullName>
    </submittedName>
</protein>
<accession>A0ABY6ZRF6</accession>
<name>A0ABY6ZRF6_9BACL</name>
<gene>
    <name evidence="2" type="ORF">NZD89_20430</name>
</gene>
<feature type="region of interest" description="Disordered" evidence="1">
    <location>
        <begin position="1"/>
        <end position="21"/>
    </location>
</feature>
<feature type="compositionally biased region" description="Polar residues" evidence="1">
    <location>
        <begin position="127"/>
        <end position="149"/>
    </location>
</feature>
<organism evidence="2 3">
    <name type="scientific">Alicyclobacillus fastidiosus</name>
    <dbReference type="NCBI Taxonomy" id="392011"/>
    <lineage>
        <taxon>Bacteria</taxon>
        <taxon>Bacillati</taxon>
        <taxon>Bacillota</taxon>
        <taxon>Bacilli</taxon>
        <taxon>Bacillales</taxon>
        <taxon>Alicyclobacillaceae</taxon>
        <taxon>Alicyclobacillus</taxon>
    </lineage>
</organism>
<reference evidence="2" key="1">
    <citation type="submission" date="2022-08" db="EMBL/GenBank/DDBJ databases">
        <title>Alicyclobacillus fastidiosus DSM 17978, complete genome.</title>
        <authorList>
            <person name="Wang Q."/>
            <person name="Cai R."/>
            <person name="Wang Z."/>
        </authorList>
    </citation>
    <scope>NUCLEOTIDE SEQUENCE</scope>
    <source>
        <strain evidence="2">DSM 17978</strain>
    </source>
</reference>
<keyword evidence="3" id="KW-1185">Reference proteome</keyword>
<evidence type="ECO:0000256" key="1">
    <source>
        <dbReference type="SAM" id="MobiDB-lite"/>
    </source>
</evidence>
<proteinExistence type="predicted"/>
<evidence type="ECO:0000313" key="2">
    <source>
        <dbReference type="EMBL" id="WAH44684.1"/>
    </source>
</evidence>
<dbReference type="EMBL" id="CP104067">
    <property type="protein sequence ID" value="WAH44684.1"/>
    <property type="molecule type" value="Genomic_DNA"/>
</dbReference>